<evidence type="ECO:0000256" key="1">
    <source>
        <dbReference type="SAM" id="MobiDB-lite"/>
    </source>
</evidence>
<evidence type="ECO:0000313" key="2">
    <source>
        <dbReference type="EMBL" id="KAF9999032.1"/>
    </source>
</evidence>
<organism evidence="2 3">
    <name type="scientific">Modicella reniformis</name>
    <dbReference type="NCBI Taxonomy" id="1440133"/>
    <lineage>
        <taxon>Eukaryota</taxon>
        <taxon>Fungi</taxon>
        <taxon>Fungi incertae sedis</taxon>
        <taxon>Mucoromycota</taxon>
        <taxon>Mortierellomycotina</taxon>
        <taxon>Mortierellomycetes</taxon>
        <taxon>Mortierellales</taxon>
        <taxon>Mortierellaceae</taxon>
        <taxon>Modicella</taxon>
    </lineage>
</organism>
<gene>
    <name evidence="2" type="ORF">BGZ65_005541</name>
</gene>
<evidence type="ECO:0000313" key="3">
    <source>
        <dbReference type="Proteomes" id="UP000749646"/>
    </source>
</evidence>
<reference evidence="2" key="1">
    <citation type="journal article" date="2020" name="Fungal Divers.">
        <title>Resolving the Mortierellaceae phylogeny through synthesis of multi-gene phylogenetics and phylogenomics.</title>
        <authorList>
            <person name="Vandepol N."/>
            <person name="Liber J."/>
            <person name="Desiro A."/>
            <person name="Na H."/>
            <person name="Kennedy M."/>
            <person name="Barry K."/>
            <person name="Grigoriev I.V."/>
            <person name="Miller A.N."/>
            <person name="O'Donnell K."/>
            <person name="Stajich J.E."/>
            <person name="Bonito G."/>
        </authorList>
    </citation>
    <scope>NUCLEOTIDE SEQUENCE</scope>
    <source>
        <strain evidence="2">MES-2147</strain>
    </source>
</reference>
<feature type="region of interest" description="Disordered" evidence="1">
    <location>
        <begin position="1"/>
        <end position="23"/>
    </location>
</feature>
<keyword evidence="3" id="KW-1185">Reference proteome</keyword>
<dbReference type="EMBL" id="JAAAHW010000785">
    <property type="protein sequence ID" value="KAF9999032.1"/>
    <property type="molecule type" value="Genomic_DNA"/>
</dbReference>
<accession>A0A9P6MGP4</accession>
<protein>
    <submittedName>
        <fullName evidence="2">Uncharacterized protein</fullName>
    </submittedName>
</protein>
<dbReference type="OrthoDB" id="19394at2759"/>
<dbReference type="Proteomes" id="UP000749646">
    <property type="component" value="Unassembled WGS sequence"/>
</dbReference>
<feature type="compositionally biased region" description="Basic and acidic residues" evidence="1">
    <location>
        <begin position="8"/>
        <end position="17"/>
    </location>
</feature>
<sequence>MLTTTSRPIEKGSDSKTAKSKVKTRNFNHPIMYTFAQSSINSVIKDAFETQIKERLTSGGDPDPRYAYLNWQEHAWSAGGLCNVVCLEQGQP</sequence>
<proteinExistence type="predicted"/>
<name>A0A9P6MGP4_9FUNG</name>
<dbReference type="AlphaFoldDB" id="A0A9P6MGP4"/>
<comment type="caution">
    <text evidence="2">The sequence shown here is derived from an EMBL/GenBank/DDBJ whole genome shotgun (WGS) entry which is preliminary data.</text>
</comment>